<name>A0A6N3DBL7_9BACT</name>
<evidence type="ECO:0000256" key="1">
    <source>
        <dbReference type="SAM" id="Phobius"/>
    </source>
</evidence>
<reference evidence="2" key="1">
    <citation type="submission" date="2019-11" db="EMBL/GenBank/DDBJ databases">
        <authorList>
            <person name="Feng L."/>
        </authorList>
    </citation>
    <scope>NUCLEOTIDE SEQUENCE</scope>
    <source>
        <strain evidence="2">PclaraLFYP37</strain>
    </source>
</reference>
<dbReference type="EMBL" id="CACRUT010000015">
    <property type="protein sequence ID" value="VYU24698.1"/>
    <property type="molecule type" value="Genomic_DNA"/>
</dbReference>
<proteinExistence type="predicted"/>
<keyword evidence="1" id="KW-0472">Membrane</keyword>
<keyword evidence="1" id="KW-1133">Transmembrane helix</keyword>
<accession>A0A6N3DBL7</accession>
<gene>
    <name evidence="2" type="ORF">PCLFYP37_02298</name>
</gene>
<organism evidence="2">
    <name type="scientific">Paraprevotella clara</name>
    <dbReference type="NCBI Taxonomy" id="454154"/>
    <lineage>
        <taxon>Bacteria</taxon>
        <taxon>Pseudomonadati</taxon>
        <taxon>Bacteroidota</taxon>
        <taxon>Bacteroidia</taxon>
        <taxon>Bacteroidales</taxon>
        <taxon>Prevotellaceae</taxon>
        <taxon>Paraprevotella</taxon>
    </lineage>
</organism>
<evidence type="ECO:0000313" key="2">
    <source>
        <dbReference type="EMBL" id="VYU24698.1"/>
    </source>
</evidence>
<dbReference type="AlphaFoldDB" id="A0A6N3DBL7"/>
<protein>
    <submittedName>
        <fullName evidence="2">Uncharacterized protein</fullName>
    </submittedName>
</protein>
<keyword evidence="1" id="KW-0812">Transmembrane</keyword>
<sequence length="130" mass="14510">MKKKRANPNKGIMFGIMAMAIVVLAVVVFFWMWCFPDGTHGTEETQTEYRISLDEGFRGDSVQLQINDSVVFSRRVAADSLEVVVAVPDEENLLMVVRPKADAVSSFELPSEGGRVVLRNHDETVSMEAF</sequence>
<feature type="transmembrane region" description="Helical" evidence="1">
    <location>
        <begin position="12"/>
        <end position="33"/>
    </location>
</feature>
<dbReference type="RefSeq" id="WP_287543852.1">
    <property type="nucleotide sequence ID" value="NZ_CACRUT010000015.1"/>
</dbReference>